<organism evidence="1 2">
    <name type="scientific">Iris pallida</name>
    <name type="common">Sweet iris</name>
    <dbReference type="NCBI Taxonomy" id="29817"/>
    <lineage>
        <taxon>Eukaryota</taxon>
        <taxon>Viridiplantae</taxon>
        <taxon>Streptophyta</taxon>
        <taxon>Embryophyta</taxon>
        <taxon>Tracheophyta</taxon>
        <taxon>Spermatophyta</taxon>
        <taxon>Magnoliopsida</taxon>
        <taxon>Liliopsida</taxon>
        <taxon>Asparagales</taxon>
        <taxon>Iridaceae</taxon>
        <taxon>Iridoideae</taxon>
        <taxon>Irideae</taxon>
        <taxon>Iris</taxon>
    </lineage>
</organism>
<gene>
    <name evidence="1" type="ORF">M6B38_299600</name>
</gene>
<sequence>MQYYSRATKPRQVHRLDPFTLYFCLASCSHVDTLYTRLFIVHCSPFTVHCSLFIVHCSPFIVHSSLFLVHWGGEILQICDQSYFS</sequence>
<evidence type="ECO:0000313" key="1">
    <source>
        <dbReference type="EMBL" id="KAJ6842991.1"/>
    </source>
</evidence>
<dbReference type="EMBL" id="JANAVB010007399">
    <property type="protein sequence ID" value="KAJ6842991.1"/>
    <property type="molecule type" value="Genomic_DNA"/>
</dbReference>
<keyword evidence="2" id="KW-1185">Reference proteome</keyword>
<accession>A0AAX6HQP5</accession>
<protein>
    <submittedName>
        <fullName evidence="1">Uncharacterized protein</fullName>
    </submittedName>
</protein>
<reference evidence="1" key="2">
    <citation type="submission" date="2023-04" db="EMBL/GenBank/DDBJ databases">
        <authorList>
            <person name="Bruccoleri R.E."/>
            <person name="Oakeley E.J."/>
            <person name="Faust A.-M."/>
            <person name="Dessus-Babus S."/>
            <person name="Altorfer M."/>
            <person name="Burckhardt D."/>
            <person name="Oertli M."/>
            <person name="Naumann U."/>
            <person name="Petersen F."/>
            <person name="Wong J."/>
        </authorList>
    </citation>
    <scope>NUCLEOTIDE SEQUENCE</scope>
    <source>
        <strain evidence="1">GSM-AAB239-AS_SAM_17_03QT</strain>
        <tissue evidence="1">Leaf</tissue>
    </source>
</reference>
<name>A0AAX6HQP5_IRIPA</name>
<proteinExistence type="predicted"/>
<evidence type="ECO:0000313" key="2">
    <source>
        <dbReference type="Proteomes" id="UP001140949"/>
    </source>
</evidence>
<reference evidence="1" key="1">
    <citation type="journal article" date="2023" name="GigaByte">
        <title>Genome assembly of the bearded iris, Iris pallida Lam.</title>
        <authorList>
            <person name="Bruccoleri R.E."/>
            <person name="Oakeley E.J."/>
            <person name="Faust A.M.E."/>
            <person name="Altorfer M."/>
            <person name="Dessus-Babus S."/>
            <person name="Burckhardt D."/>
            <person name="Oertli M."/>
            <person name="Naumann U."/>
            <person name="Petersen F."/>
            <person name="Wong J."/>
        </authorList>
    </citation>
    <scope>NUCLEOTIDE SEQUENCE</scope>
    <source>
        <strain evidence="1">GSM-AAB239-AS_SAM_17_03QT</strain>
    </source>
</reference>
<dbReference type="Proteomes" id="UP001140949">
    <property type="component" value="Unassembled WGS sequence"/>
</dbReference>
<dbReference type="AlphaFoldDB" id="A0AAX6HQP5"/>
<comment type="caution">
    <text evidence="1">The sequence shown here is derived from an EMBL/GenBank/DDBJ whole genome shotgun (WGS) entry which is preliminary data.</text>
</comment>